<dbReference type="PANTHER" id="PTHR37754:SF4">
    <property type="entry name" value="EF-HAND DOMAIN-CONTAINING PROTEIN"/>
    <property type="match status" value="1"/>
</dbReference>
<evidence type="ECO:0008006" key="3">
    <source>
        <dbReference type="Google" id="ProtNLM"/>
    </source>
</evidence>
<dbReference type="OMA" id="DRAINRD"/>
<dbReference type="HOGENOM" id="CLU_107342_0_0_1"/>
<dbReference type="PANTHER" id="PTHR37754">
    <property type="entry name" value="CALCIUM ION-BINDING PROTEIN"/>
    <property type="match status" value="1"/>
</dbReference>
<gene>
    <name evidence="1" type="ORF">AMTR_s00048p00213910</name>
</gene>
<dbReference type="Proteomes" id="UP000017836">
    <property type="component" value="Unassembled WGS sequence"/>
</dbReference>
<accession>U5D5P8</accession>
<sequence>MGQKLGSLWGRVQGKQQLRMITDKVFDEFAAEPDAFSFNRNDLYISILVVYNNINKYFPGPHKEPPSRELLDAMVERFHLGRDRAINRDEFYELVRQCVAKDLFWFVASKFILALCAAPAAACGTKRVATRVPRVGKAVEKIPTSVLASFFTVGFILLQDAPVSIE</sequence>
<evidence type="ECO:0000313" key="1">
    <source>
        <dbReference type="EMBL" id="ERN15673.1"/>
    </source>
</evidence>
<dbReference type="Gramene" id="ERN15673">
    <property type="protein sequence ID" value="ERN15673"/>
    <property type="gene ID" value="AMTR_s00048p00213910"/>
</dbReference>
<dbReference type="eggNOG" id="ENOG502RXKC">
    <property type="taxonomic scope" value="Eukaryota"/>
</dbReference>
<proteinExistence type="predicted"/>
<dbReference type="OrthoDB" id="644294at2759"/>
<evidence type="ECO:0000313" key="2">
    <source>
        <dbReference type="Proteomes" id="UP000017836"/>
    </source>
</evidence>
<dbReference type="GO" id="GO:0005509">
    <property type="term" value="F:calcium ion binding"/>
    <property type="evidence" value="ECO:0000318"/>
    <property type="project" value="GO_Central"/>
</dbReference>
<dbReference type="GO" id="GO:0048306">
    <property type="term" value="F:calcium-dependent protein binding"/>
    <property type="evidence" value="ECO:0000318"/>
    <property type="project" value="GO_Central"/>
</dbReference>
<reference evidence="2" key="1">
    <citation type="journal article" date="2013" name="Science">
        <title>The Amborella genome and the evolution of flowering plants.</title>
        <authorList>
            <consortium name="Amborella Genome Project"/>
        </authorList>
    </citation>
    <scope>NUCLEOTIDE SEQUENCE [LARGE SCALE GENOMIC DNA]</scope>
</reference>
<dbReference type="KEGG" id="atr:18443965"/>
<dbReference type="EMBL" id="KI392502">
    <property type="protein sequence ID" value="ERN15673.1"/>
    <property type="molecule type" value="Genomic_DNA"/>
</dbReference>
<keyword evidence="2" id="KW-1185">Reference proteome</keyword>
<protein>
    <recommendedName>
        <fullName evidence="3">EF-hand domain-containing protein</fullName>
    </recommendedName>
</protein>
<name>U5D5P8_AMBTC</name>
<dbReference type="AlphaFoldDB" id="U5D5P8"/>
<organism evidence="1 2">
    <name type="scientific">Amborella trichopoda</name>
    <dbReference type="NCBI Taxonomy" id="13333"/>
    <lineage>
        <taxon>Eukaryota</taxon>
        <taxon>Viridiplantae</taxon>
        <taxon>Streptophyta</taxon>
        <taxon>Embryophyta</taxon>
        <taxon>Tracheophyta</taxon>
        <taxon>Spermatophyta</taxon>
        <taxon>Magnoliopsida</taxon>
        <taxon>Amborellales</taxon>
        <taxon>Amborellaceae</taxon>
        <taxon>Amborella</taxon>
    </lineage>
</organism>